<dbReference type="InterPro" id="IPR051815">
    <property type="entry name" value="Molybdate_resp_trans_reg"/>
</dbReference>
<keyword evidence="3" id="KW-1185">Reference proteome</keyword>
<proteinExistence type="predicted"/>
<dbReference type="Pfam" id="PF00126">
    <property type="entry name" value="HTH_1"/>
    <property type="match status" value="1"/>
</dbReference>
<dbReference type="EMBL" id="JAVDPW010000008">
    <property type="protein sequence ID" value="MDR6291880.1"/>
    <property type="molecule type" value="Genomic_DNA"/>
</dbReference>
<accession>A0ABU1JTD7</accession>
<evidence type="ECO:0000313" key="2">
    <source>
        <dbReference type="EMBL" id="MDR6291880.1"/>
    </source>
</evidence>
<evidence type="ECO:0000259" key="1">
    <source>
        <dbReference type="Pfam" id="PF00126"/>
    </source>
</evidence>
<dbReference type="InterPro" id="IPR000847">
    <property type="entry name" value="LysR_HTH_N"/>
</dbReference>
<dbReference type="PANTHER" id="PTHR30432:SF1">
    <property type="entry name" value="DNA-BINDING TRANSCRIPTIONAL DUAL REGULATOR MODE"/>
    <property type="match status" value="1"/>
</dbReference>
<name>A0ABU1JTD7_9PROT</name>
<evidence type="ECO:0000313" key="3">
    <source>
        <dbReference type="Proteomes" id="UP001262410"/>
    </source>
</evidence>
<comment type="caution">
    <text evidence="2">The sequence shown here is derived from an EMBL/GenBank/DDBJ whole genome shotgun (WGS) entry which is preliminary data.</text>
</comment>
<feature type="domain" description="HTH lysR-type" evidence="1">
    <location>
        <begin position="23"/>
        <end position="82"/>
    </location>
</feature>
<dbReference type="SUPFAM" id="SSF46785">
    <property type="entry name" value="Winged helix' DNA-binding domain"/>
    <property type="match status" value="1"/>
</dbReference>
<dbReference type="PANTHER" id="PTHR30432">
    <property type="entry name" value="TRANSCRIPTIONAL REGULATOR MODE"/>
    <property type="match status" value="1"/>
</dbReference>
<organism evidence="2 3">
    <name type="scientific">Inquilinus ginsengisoli</name>
    <dbReference type="NCBI Taxonomy" id="363840"/>
    <lineage>
        <taxon>Bacteria</taxon>
        <taxon>Pseudomonadati</taxon>
        <taxon>Pseudomonadota</taxon>
        <taxon>Alphaproteobacteria</taxon>
        <taxon>Rhodospirillales</taxon>
        <taxon>Rhodospirillaceae</taxon>
        <taxon>Inquilinus</taxon>
    </lineage>
</organism>
<dbReference type="Gene3D" id="1.10.10.10">
    <property type="entry name" value="Winged helix-like DNA-binding domain superfamily/Winged helix DNA-binding domain"/>
    <property type="match status" value="1"/>
</dbReference>
<protein>
    <submittedName>
        <fullName evidence="2">Molybdate transport system regulatory protein</fullName>
    </submittedName>
</protein>
<dbReference type="Proteomes" id="UP001262410">
    <property type="component" value="Unassembled WGS sequence"/>
</dbReference>
<dbReference type="InterPro" id="IPR036390">
    <property type="entry name" value="WH_DNA-bd_sf"/>
</dbReference>
<sequence>MATLKLTLVLDSGARIGSGKAALLESIHETGSISASARSMRMDYKRAWLLVDSLNRAFDAPIVERTTGGAGGGGANLTPLGQDLLSRYRRLQDAAANLAVDDLAAIEQRARPEAGPKV</sequence>
<reference evidence="2 3" key="1">
    <citation type="submission" date="2023-07" db="EMBL/GenBank/DDBJ databases">
        <title>Sorghum-associated microbial communities from plants grown in Nebraska, USA.</title>
        <authorList>
            <person name="Schachtman D."/>
        </authorList>
    </citation>
    <scope>NUCLEOTIDE SEQUENCE [LARGE SCALE GENOMIC DNA]</scope>
    <source>
        <strain evidence="2 3">584</strain>
    </source>
</reference>
<gene>
    <name evidence="2" type="ORF">E9232_004418</name>
</gene>
<dbReference type="RefSeq" id="WP_309797486.1">
    <property type="nucleotide sequence ID" value="NZ_JAVDPW010000008.1"/>
</dbReference>
<dbReference type="InterPro" id="IPR036388">
    <property type="entry name" value="WH-like_DNA-bd_sf"/>
</dbReference>